<evidence type="ECO:0000313" key="1">
    <source>
        <dbReference type="EMBL" id="PVH98727.1"/>
    </source>
</evidence>
<proteinExistence type="predicted"/>
<dbReference type="AlphaFoldDB" id="A0A2V1DKJ9"/>
<dbReference type="EMBL" id="KZ805407">
    <property type="protein sequence ID" value="PVH98727.1"/>
    <property type="molecule type" value="Genomic_DNA"/>
</dbReference>
<organism evidence="1 2">
    <name type="scientific">Periconia macrospinosa</name>
    <dbReference type="NCBI Taxonomy" id="97972"/>
    <lineage>
        <taxon>Eukaryota</taxon>
        <taxon>Fungi</taxon>
        <taxon>Dikarya</taxon>
        <taxon>Ascomycota</taxon>
        <taxon>Pezizomycotina</taxon>
        <taxon>Dothideomycetes</taxon>
        <taxon>Pleosporomycetidae</taxon>
        <taxon>Pleosporales</taxon>
        <taxon>Massarineae</taxon>
        <taxon>Periconiaceae</taxon>
        <taxon>Periconia</taxon>
    </lineage>
</organism>
<gene>
    <name evidence="1" type="ORF">DM02DRAFT_30664</name>
</gene>
<dbReference type="Proteomes" id="UP000244855">
    <property type="component" value="Unassembled WGS sequence"/>
</dbReference>
<name>A0A2V1DKJ9_9PLEO</name>
<accession>A0A2V1DKJ9</accession>
<reference evidence="1 2" key="1">
    <citation type="journal article" date="2018" name="Sci. Rep.">
        <title>Comparative genomics provides insights into the lifestyle and reveals functional heterogeneity of dark septate endophytic fungi.</title>
        <authorList>
            <person name="Knapp D.G."/>
            <person name="Nemeth J.B."/>
            <person name="Barry K."/>
            <person name="Hainaut M."/>
            <person name="Henrissat B."/>
            <person name="Johnson J."/>
            <person name="Kuo A."/>
            <person name="Lim J.H.P."/>
            <person name="Lipzen A."/>
            <person name="Nolan M."/>
            <person name="Ohm R.A."/>
            <person name="Tamas L."/>
            <person name="Grigoriev I.V."/>
            <person name="Spatafora J.W."/>
            <person name="Nagy L.G."/>
            <person name="Kovacs G.M."/>
        </authorList>
    </citation>
    <scope>NUCLEOTIDE SEQUENCE [LARGE SCALE GENOMIC DNA]</scope>
    <source>
        <strain evidence="1 2">DSE2036</strain>
    </source>
</reference>
<keyword evidence="2" id="KW-1185">Reference proteome</keyword>
<protein>
    <submittedName>
        <fullName evidence="1">Uncharacterized protein</fullName>
    </submittedName>
</protein>
<dbReference type="OrthoDB" id="47059at2759"/>
<evidence type="ECO:0000313" key="2">
    <source>
        <dbReference type="Proteomes" id="UP000244855"/>
    </source>
</evidence>
<sequence length="192" mass="20919">MASTPPKISNLTMLLQFNSTTGNPTLLRCPPPALSRLQHLNIAEFVTLFTPCVPHPPGTTLARNMDPFEPLGRAFQRKVRHLPYRLDNGMTETHRDFLSASGAIVLVICAPSNVLAFSPKAFEKQLEFCRDVVEEAEGGKDMEGVPVMLLLVTDGAAKTEHVEGVDEFPAVLTLDEYSPPALANAARLILGK</sequence>